<protein>
    <submittedName>
        <fullName evidence="1">Uncharacterized protein</fullName>
    </submittedName>
</protein>
<dbReference type="Proteomes" id="UP000008721">
    <property type="component" value="Chromosome"/>
</dbReference>
<evidence type="ECO:0000313" key="1">
    <source>
        <dbReference type="EMBL" id="ADR34390.1"/>
    </source>
</evidence>
<evidence type="ECO:0000313" key="2">
    <source>
        <dbReference type="Proteomes" id="UP000008721"/>
    </source>
</evidence>
<name>E4U0Y8_SULKY</name>
<reference evidence="1 2" key="1">
    <citation type="journal article" date="2012" name="Stand. Genomic Sci.">
        <title>Complete genome sequence of the sulfur compounds oxidizing chemolithoautotroph Sulfuricurvum kujiense type strain (YK-1(T)).</title>
        <authorList>
            <person name="Han C."/>
            <person name="Kotsyurbenko O."/>
            <person name="Chertkov O."/>
            <person name="Held B."/>
            <person name="Lapidus A."/>
            <person name="Nolan M."/>
            <person name="Lucas S."/>
            <person name="Hammon N."/>
            <person name="Deshpande S."/>
            <person name="Cheng J.F."/>
            <person name="Tapia R."/>
            <person name="Goodwin L.A."/>
            <person name="Pitluck S."/>
            <person name="Liolios K."/>
            <person name="Pagani I."/>
            <person name="Ivanova N."/>
            <person name="Mavromatis K."/>
            <person name="Mikhailova N."/>
            <person name="Pati A."/>
            <person name="Chen A."/>
            <person name="Palaniappan K."/>
            <person name="Land M."/>
            <person name="Hauser L."/>
            <person name="Chang Y.J."/>
            <person name="Jeffries C.D."/>
            <person name="Brambilla E.M."/>
            <person name="Rohde M."/>
            <person name="Spring S."/>
            <person name="Sikorski J."/>
            <person name="Goker M."/>
            <person name="Woyke T."/>
            <person name="Bristow J."/>
            <person name="Eisen J.A."/>
            <person name="Markowitz V."/>
            <person name="Hugenholtz P."/>
            <person name="Kyrpides N.C."/>
            <person name="Klenk H.P."/>
            <person name="Detter J.C."/>
        </authorList>
    </citation>
    <scope>NUCLEOTIDE SEQUENCE [LARGE SCALE GENOMIC DNA]</scope>
    <source>
        <strain evidence="2">ATCC BAA-921 / DSM 16994 / JCM 11577 / YK-1</strain>
    </source>
</reference>
<gene>
    <name evidence="1" type="ordered locus">Sulku_1729</name>
</gene>
<sequence>MMLTESMKLVEVDKGYFFQDHPIEHTSEYRFWVDNSFYVLLRIKYKAVGESLRWHIPIVNFGYQIEIEKHDEKQARFSKLSDVDAQSGLSTKHYFSDPVNRSIVRKIIGKNLIHYIRRKNPPVIIRGPMTTIKRGLRRYYEISEILDSIGFNERIFRADEMPKDLWTVENNKCEADDEMWMYVRDEVLWKELEGWKVL</sequence>
<dbReference type="EMBL" id="CP002355">
    <property type="protein sequence ID" value="ADR34390.1"/>
    <property type="molecule type" value="Genomic_DNA"/>
</dbReference>
<dbReference type="AlphaFoldDB" id="E4U0Y8"/>
<dbReference type="RefSeq" id="WP_013460587.1">
    <property type="nucleotide sequence ID" value="NC_014762.1"/>
</dbReference>
<organism evidence="1 2">
    <name type="scientific">Sulfuricurvum kujiense (strain ATCC BAA-921 / DSM 16994 / JCM 11577 / YK-1)</name>
    <dbReference type="NCBI Taxonomy" id="709032"/>
    <lineage>
        <taxon>Bacteria</taxon>
        <taxon>Pseudomonadati</taxon>
        <taxon>Campylobacterota</taxon>
        <taxon>Epsilonproteobacteria</taxon>
        <taxon>Campylobacterales</taxon>
        <taxon>Sulfurimonadaceae</taxon>
        <taxon>Sulfuricurvum</taxon>
    </lineage>
</organism>
<dbReference type="OrthoDB" id="9913179at2"/>
<proteinExistence type="predicted"/>
<dbReference type="HOGENOM" id="CLU_1377501_0_0_7"/>
<keyword evidence="2" id="KW-1185">Reference proteome</keyword>
<dbReference type="KEGG" id="sku:Sulku_1729"/>
<accession>E4U0Y8</accession>